<feature type="transmembrane region" description="Helical" evidence="1">
    <location>
        <begin position="7"/>
        <end position="26"/>
    </location>
</feature>
<proteinExistence type="predicted"/>
<accession>A0A411PII8</accession>
<evidence type="ECO:0000256" key="1">
    <source>
        <dbReference type="SAM" id="Phobius"/>
    </source>
</evidence>
<keyword evidence="1" id="KW-0812">Transmembrane</keyword>
<keyword evidence="3" id="KW-1185">Reference proteome</keyword>
<evidence type="ECO:0000313" key="2">
    <source>
        <dbReference type="EMBL" id="QBF83160.1"/>
    </source>
</evidence>
<protein>
    <submittedName>
        <fullName evidence="2">Uncharacterized protein</fullName>
    </submittedName>
</protein>
<evidence type="ECO:0000313" key="3">
    <source>
        <dbReference type="Proteomes" id="UP000291106"/>
    </source>
</evidence>
<keyword evidence="1" id="KW-0472">Membrane</keyword>
<keyword evidence="1" id="KW-1133">Transmembrane helix</keyword>
<sequence>MALSRKKWNYIIIAASIMMISVLSYLDNQSTIPNDALPLFADDTPLVQLQLDEVWLKQQQGQWLCDSKVLNCQQWAKAWQTIKVSPMTLQADDFVAEGEQRQSLTIKIEQHQVQQWTLYPEQGLIQTQAGSWYQIPPSLRAGLIPVIDLNQH</sequence>
<dbReference type="AlphaFoldDB" id="A0A411PII8"/>
<dbReference type="OrthoDB" id="5587008at2"/>
<dbReference type="EMBL" id="CP036200">
    <property type="protein sequence ID" value="QBF83160.1"/>
    <property type="molecule type" value="Genomic_DNA"/>
</dbReference>
<dbReference type="Proteomes" id="UP000291106">
    <property type="component" value="Chromosome"/>
</dbReference>
<dbReference type="RefSeq" id="WP_130600005.1">
    <property type="nucleotide sequence ID" value="NZ_CP036200.1"/>
</dbReference>
<dbReference type="KEGG" id="smai:EXU30_10975"/>
<name>A0A411PII8_9GAMM</name>
<organism evidence="2 3">
    <name type="scientific">Shewanella maritima</name>
    <dbReference type="NCBI Taxonomy" id="2520507"/>
    <lineage>
        <taxon>Bacteria</taxon>
        <taxon>Pseudomonadati</taxon>
        <taxon>Pseudomonadota</taxon>
        <taxon>Gammaproteobacteria</taxon>
        <taxon>Alteromonadales</taxon>
        <taxon>Shewanellaceae</taxon>
        <taxon>Shewanella</taxon>
    </lineage>
</organism>
<gene>
    <name evidence="2" type="ORF">EXU30_10975</name>
</gene>
<reference evidence="2 3" key="1">
    <citation type="submission" date="2019-02" db="EMBL/GenBank/DDBJ databases">
        <title>Shewanella sp. D4-2 isolated from Dokdo Island.</title>
        <authorList>
            <person name="Baek K."/>
        </authorList>
    </citation>
    <scope>NUCLEOTIDE SEQUENCE [LARGE SCALE GENOMIC DNA]</scope>
    <source>
        <strain evidence="2 3">D4-2</strain>
    </source>
</reference>